<gene>
    <name evidence="2" type="ORF">Tci_127358</name>
</gene>
<dbReference type="AlphaFoldDB" id="A0A699GNB2"/>
<proteinExistence type="predicted"/>
<dbReference type="EMBL" id="BKCJ010026928">
    <property type="protein sequence ID" value="GEV55381.1"/>
    <property type="molecule type" value="Genomic_DNA"/>
</dbReference>
<feature type="region of interest" description="Disordered" evidence="1">
    <location>
        <begin position="80"/>
        <end position="114"/>
    </location>
</feature>
<sequence>MISLGQATISNYDISIQGDFLTMRDSWGSLLIKVPLGENRLYKTQLKVGKEDTNPVGRESGTFTILCNDLEENVTNQVINEEADPHSSSVTIHSLVHETSPESEEDKSGSDDTPIPIETIRLLIALTAGRG</sequence>
<accession>A0A699GNB2</accession>
<protein>
    <submittedName>
        <fullName evidence="2">Zinc finger, CCHC-type</fullName>
    </submittedName>
</protein>
<feature type="compositionally biased region" description="Basic and acidic residues" evidence="1">
    <location>
        <begin position="95"/>
        <end position="110"/>
    </location>
</feature>
<evidence type="ECO:0000313" key="2">
    <source>
        <dbReference type="EMBL" id="GEV55381.1"/>
    </source>
</evidence>
<name>A0A699GNB2_TANCI</name>
<organism evidence="2">
    <name type="scientific">Tanacetum cinerariifolium</name>
    <name type="common">Dalmatian daisy</name>
    <name type="synonym">Chrysanthemum cinerariifolium</name>
    <dbReference type="NCBI Taxonomy" id="118510"/>
    <lineage>
        <taxon>Eukaryota</taxon>
        <taxon>Viridiplantae</taxon>
        <taxon>Streptophyta</taxon>
        <taxon>Embryophyta</taxon>
        <taxon>Tracheophyta</taxon>
        <taxon>Spermatophyta</taxon>
        <taxon>Magnoliopsida</taxon>
        <taxon>eudicotyledons</taxon>
        <taxon>Gunneridae</taxon>
        <taxon>Pentapetalae</taxon>
        <taxon>asterids</taxon>
        <taxon>campanulids</taxon>
        <taxon>Asterales</taxon>
        <taxon>Asteraceae</taxon>
        <taxon>Asteroideae</taxon>
        <taxon>Anthemideae</taxon>
        <taxon>Anthemidinae</taxon>
        <taxon>Tanacetum</taxon>
    </lineage>
</organism>
<comment type="caution">
    <text evidence="2">The sequence shown here is derived from an EMBL/GenBank/DDBJ whole genome shotgun (WGS) entry which is preliminary data.</text>
</comment>
<evidence type="ECO:0000256" key="1">
    <source>
        <dbReference type="SAM" id="MobiDB-lite"/>
    </source>
</evidence>
<reference evidence="2" key="1">
    <citation type="journal article" date="2019" name="Sci. Rep.">
        <title>Draft genome of Tanacetum cinerariifolium, the natural source of mosquito coil.</title>
        <authorList>
            <person name="Yamashiro T."/>
            <person name="Shiraishi A."/>
            <person name="Satake H."/>
            <person name="Nakayama K."/>
        </authorList>
    </citation>
    <scope>NUCLEOTIDE SEQUENCE</scope>
</reference>